<feature type="domain" description="Nab2-like CCCH zinc finger" evidence="9">
    <location>
        <begin position="410"/>
        <end position="429"/>
    </location>
</feature>
<dbReference type="EMBL" id="JAQIZZ010000005">
    <property type="protein sequence ID" value="KAJ5540839.1"/>
    <property type="molecule type" value="Genomic_DNA"/>
</dbReference>
<dbReference type="GO" id="GO:0008270">
    <property type="term" value="F:zinc ion binding"/>
    <property type="evidence" value="ECO:0007669"/>
    <property type="project" value="UniProtKB-KW"/>
</dbReference>
<feature type="region of interest" description="Disordered" evidence="8">
    <location>
        <begin position="267"/>
        <end position="303"/>
    </location>
</feature>
<dbReference type="FunFam" id="4.10.1000.40:FF:000002">
    <property type="entry name" value="Nuclear polyadenylated RNA-binding protein Nab2"/>
    <property type="match status" value="1"/>
</dbReference>
<dbReference type="PANTHER" id="PTHR14738:SF29">
    <property type="entry name" value="ZINC FINGER CCCH DOMAIN-CONTAINING PROTEIN 14"/>
    <property type="match status" value="1"/>
</dbReference>
<evidence type="ECO:0000256" key="6">
    <source>
        <dbReference type="ARBA" id="ARBA00022833"/>
    </source>
</evidence>
<protein>
    <recommendedName>
        <fullName evidence="9">Nab2-like CCCH zinc finger domain-containing protein</fullName>
    </recommendedName>
</protein>
<dbReference type="InterPro" id="IPR040366">
    <property type="entry name" value="Nab2/ZC3H14"/>
</dbReference>
<dbReference type="Gene3D" id="4.10.1000.40">
    <property type="match status" value="1"/>
</dbReference>
<evidence type="ECO:0000313" key="10">
    <source>
        <dbReference type="EMBL" id="KAJ5540839.1"/>
    </source>
</evidence>
<dbReference type="Proteomes" id="UP001220324">
    <property type="component" value="Unassembled WGS sequence"/>
</dbReference>
<evidence type="ECO:0000256" key="7">
    <source>
        <dbReference type="ARBA" id="ARBA00023242"/>
    </source>
</evidence>
<name>A0AAD6GER8_9EURO</name>
<evidence type="ECO:0000313" key="11">
    <source>
        <dbReference type="Proteomes" id="UP001220324"/>
    </source>
</evidence>
<keyword evidence="7" id="KW-0539">Nucleus</keyword>
<feature type="region of interest" description="Disordered" evidence="8">
    <location>
        <begin position="157"/>
        <end position="198"/>
    </location>
</feature>
<dbReference type="Gene3D" id="4.10.1000.30">
    <property type="match status" value="1"/>
</dbReference>
<feature type="compositionally biased region" description="Polar residues" evidence="8">
    <location>
        <begin position="465"/>
        <end position="474"/>
    </location>
</feature>
<dbReference type="GO" id="GO:0043488">
    <property type="term" value="P:regulation of mRNA stability"/>
    <property type="evidence" value="ECO:0007669"/>
    <property type="project" value="InterPro"/>
</dbReference>
<dbReference type="GO" id="GO:0005634">
    <property type="term" value="C:nucleus"/>
    <property type="evidence" value="ECO:0007669"/>
    <property type="project" value="UniProtKB-SubCell"/>
</dbReference>
<dbReference type="GO" id="GO:0005737">
    <property type="term" value="C:cytoplasm"/>
    <property type="evidence" value="ECO:0007669"/>
    <property type="project" value="TreeGrafter"/>
</dbReference>
<keyword evidence="6" id="KW-0862">Zinc</keyword>
<accession>A0AAD6GER8</accession>
<evidence type="ECO:0000256" key="3">
    <source>
        <dbReference type="ARBA" id="ARBA00022723"/>
    </source>
</evidence>
<dbReference type="Pfam" id="PF14608">
    <property type="entry name" value="zf-CCCH_2"/>
    <property type="match status" value="4"/>
</dbReference>
<dbReference type="AlphaFoldDB" id="A0AAD6GER8"/>
<comment type="subcellular location">
    <subcellularLocation>
        <location evidence="1">Nucleus</location>
    </subcellularLocation>
</comment>
<reference evidence="10 11" key="1">
    <citation type="journal article" date="2023" name="IMA Fungus">
        <title>Comparative genomic study of the Penicillium genus elucidates a diverse pangenome and 15 lateral gene transfer events.</title>
        <authorList>
            <person name="Petersen C."/>
            <person name="Sorensen T."/>
            <person name="Nielsen M.R."/>
            <person name="Sondergaard T.E."/>
            <person name="Sorensen J.L."/>
            <person name="Fitzpatrick D.A."/>
            <person name="Frisvad J.C."/>
            <person name="Nielsen K.L."/>
        </authorList>
    </citation>
    <scope>NUCLEOTIDE SEQUENCE [LARGE SCALE GENOMIC DNA]</scope>
    <source>
        <strain evidence="10 11">IBT 35679</strain>
    </source>
</reference>
<feature type="compositionally biased region" description="Polar residues" evidence="8">
    <location>
        <begin position="92"/>
        <end position="113"/>
    </location>
</feature>
<keyword evidence="5" id="KW-0863">Zinc-finger</keyword>
<evidence type="ECO:0000256" key="1">
    <source>
        <dbReference type="ARBA" id="ARBA00004123"/>
    </source>
</evidence>
<sequence length="474" mass="51572">MLPTITQDSPLAAAIARAIQPKLVEMGWSTDDGQEGALIEYIVLMLVNGKTQEQLATELSNDFLGLDEGDTQALEFSRWLFGQVESLDQQINGTSSDSATQQVPSFGQESGPFSGTEGNGMDAEMGDASDSIPTGPKAMRNGRQAGRGRMINQINRNLGSNPDGTLHRVRGQQGNGRIGGHGRDQMKGARRGGARNMGGMGMPGNMGGGPMMQMSPQNQMQIMSMLEEQARMMSQLMPGFVPPAVNPAFQNGNQQGRSLFDRVERQGQQGGGRFNKRGPNQRPQGASGDMDTEMSGEQNESNPDTVCRFNLRCTRKDCPFAHQSPAAPEGTSLDISDVCSFGAACKNRKCTGRHPSPAVKSAHQSEEMCRFFPHCTNPHCHFKHPDMPLCRNGSGCTTEGCKFTHVQTACKFNPCMNPNCPYKHAEGQRGSFPDKVWTPKHVSERKFVDDEDMPEELIKPETAGDVSQNQELTA</sequence>
<evidence type="ECO:0000256" key="4">
    <source>
        <dbReference type="ARBA" id="ARBA00022737"/>
    </source>
</evidence>
<dbReference type="Gene3D" id="1.10.340.40">
    <property type="entry name" value="Nuclear abundant poly(A) RNA-bind protein 2, N-terminal domain"/>
    <property type="match status" value="1"/>
</dbReference>
<keyword evidence="11" id="KW-1185">Reference proteome</keyword>
<comment type="caution">
    <text evidence="10">The sequence shown here is derived from an EMBL/GenBank/DDBJ whole genome shotgun (WGS) entry which is preliminary data.</text>
</comment>
<feature type="region of interest" description="Disordered" evidence="8">
    <location>
        <begin position="92"/>
        <end position="120"/>
    </location>
</feature>
<dbReference type="InterPro" id="IPR043094">
    <property type="entry name" value="Nab2/ZC3H14_N_sf"/>
</dbReference>
<dbReference type="Pfam" id="PF22683">
    <property type="entry name" value="Nab2-like_zf-CCCH"/>
    <property type="match status" value="1"/>
</dbReference>
<gene>
    <name evidence="10" type="ORF">N7494_005915</name>
</gene>
<evidence type="ECO:0000256" key="2">
    <source>
        <dbReference type="ARBA" id="ARBA00008423"/>
    </source>
</evidence>
<evidence type="ECO:0000256" key="8">
    <source>
        <dbReference type="SAM" id="MobiDB-lite"/>
    </source>
</evidence>
<keyword evidence="4" id="KW-0677">Repeat</keyword>
<dbReference type="PANTHER" id="PTHR14738">
    <property type="entry name" value="ZINC FINGER CCCH DOMAIN-CONTAINING PROTEIN 14"/>
    <property type="match status" value="1"/>
</dbReference>
<keyword evidence="3" id="KW-0479">Metal-binding</keyword>
<organism evidence="10 11">
    <name type="scientific">Penicillium frequentans</name>
    <dbReference type="NCBI Taxonomy" id="3151616"/>
    <lineage>
        <taxon>Eukaryota</taxon>
        <taxon>Fungi</taxon>
        <taxon>Dikarya</taxon>
        <taxon>Ascomycota</taxon>
        <taxon>Pezizomycotina</taxon>
        <taxon>Eurotiomycetes</taxon>
        <taxon>Eurotiomycetidae</taxon>
        <taxon>Eurotiales</taxon>
        <taxon>Aspergillaceae</taxon>
        <taxon>Penicillium</taxon>
    </lineage>
</organism>
<feature type="region of interest" description="Disordered" evidence="8">
    <location>
        <begin position="445"/>
        <end position="474"/>
    </location>
</feature>
<evidence type="ECO:0000256" key="5">
    <source>
        <dbReference type="ARBA" id="ARBA00022771"/>
    </source>
</evidence>
<proteinExistence type="inferred from homology"/>
<dbReference type="FunFam" id="4.10.1000.30:FF:000002">
    <property type="entry name" value="Nuclear polyadenylated RNA-binding protein Nab2"/>
    <property type="match status" value="1"/>
</dbReference>
<dbReference type="InterPro" id="IPR055046">
    <property type="entry name" value="Nab2-like_Znf-CCCH"/>
</dbReference>
<comment type="similarity">
    <text evidence="2">Belongs to the ZC3H14 family.</text>
</comment>
<evidence type="ECO:0000259" key="9">
    <source>
        <dbReference type="Pfam" id="PF22683"/>
    </source>
</evidence>
<dbReference type="FunFam" id="1.10.340.40:FF:000001">
    <property type="entry name" value="Nuclear polyadenylated RNA-binding protein nab2"/>
    <property type="match status" value="1"/>
</dbReference>
<dbReference type="GO" id="GO:0008143">
    <property type="term" value="F:poly(A) binding"/>
    <property type="evidence" value="ECO:0007669"/>
    <property type="project" value="InterPro"/>
</dbReference>